<proteinExistence type="inferred from homology"/>
<evidence type="ECO:0000256" key="6">
    <source>
        <dbReference type="SAM" id="Phobius"/>
    </source>
</evidence>
<comment type="similarity">
    <text evidence="2">Belongs to the autoinducer-2 exporter (AI-2E) (TC 2.A.86) family.</text>
</comment>
<dbReference type="Proteomes" id="UP000321734">
    <property type="component" value="Unassembled WGS sequence"/>
</dbReference>
<keyword evidence="8" id="KW-1185">Reference proteome</keyword>
<dbReference type="OrthoDB" id="5761230at2"/>
<keyword evidence="4 6" id="KW-1133">Transmembrane helix</keyword>
<sequence length="346" mass="38340">MNQKKESETNSEIDRVFKKKVFFITKVVAFTIILLLLLEATFRIFLLVLAGTLIAVFFRGLSGFIQRKTNWKEGICVAISVIGTLIVMAGIFWLIGAKVSAQMAELTETLPRTIENVKERLNKTTIGENAIDKLTSKSSMDKVQIFAGKFFQSTFGVFGDIYVVLFIGLFFTVSPQIYTKGMIQLIPEKGQQKANHVIRKLGEQLRNWLKGKLFSMFVVFIMTAIGLAILGMPLWLVLALLAGLVSFIPNFGPIIALIPAVLVALLQSPTMAALVVGLYILIQVIESNFITTFIQKKLINMPPALIIIAQLLMGVLTGGWGLVLATPIMVILIVLVQELYLKERSS</sequence>
<dbReference type="Pfam" id="PF01594">
    <property type="entry name" value="AI-2E_transport"/>
    <property type="match status" value="1"/>
</dbReference>
<protein>
    <submittedName>
        <fullName evidence="7">AI-2E family transporter</fullName>
    </submittedName>
</protein>
<reference evidence="7 8" key="1">
    <citation type="submission" date="2019-08" db="EMBL/GenBank/DDBJ databases">
        <title>Genome sequence of Gelidibacter salicanalis IC162T.</title>
        <authorList>
            <person name="Bowman J.P."/>
        </authorList>
    </citation>
    <scope>NUCLEOTIDE SEQUENCE [LARGE SCALE GENOMIC DNA]</scope>
    <source>
        <strain evidence="7 8">IC162</strain>
    </source>
</reference>
<feature type="transmembrane region" description="Helical" evidence="6">
    <location>
        <begin position="216"/>
        <end position="248"/>
    </location>
</feature>
<comment type="subcellular location">
    <subcellularLocation>
        <location evidence="1">Membrane</location>
        <topology evidence="1">Multi-pass membrane protein</topology>
    </subcellularLocation>
</comment>
<dbReference type="InterPro" id="IPR002549">
    <property type="entry name" value="AI-2E-like"/>
</dbReference>
<feature type="transmembrane region" description="Helical" evidence="6">
    <location>
        <begin position="44"/>
        <end position="62"/>
    </location>
</feature>
<keyword evidence="3 6" id="KW-0812">Transmembrane</keyword>
<dbReference type="PANTHER" id="PTHR21716:SF62">
    <property type="entry name" value="TRANSPORT PROTEIN YDBI-RELATED"/>
    <property type="match status" value="1"/>
</dbReference>
<accession>A0A5C7AT21</accession>
<evidence type="ECO:0000256" key="2">
    <source>
        <dbReference type="ARBA" id="ARBA00009773"/>
    </source>
</evidence>
<evidence type="ECO:0000256" key="3">
    <source>
        <dbReference type="ARBA" id="ARBA00022692"/>
    </source>
</evidence>
<evidence type="ECO:0000313" key="7">
    <source>
        <dbReference type="EMBL" id="TXE10779.1"/>
    </source>
</evidence>
<name>A0A5C7AT21_9FLAO</name>
<evidence type="ECO:0000256" key="4">
    <source>
        <dbReference type="ARBA" id="ARBA00022989"/>
    </source>
</evidence>
<dbReference type="GO" id="GO:0016020">
    <property type="term" value="C:membrane"/>
    <property type="evidence" value="ECO:0007669"/>
    <property type="project" value="UniProtKB-SubCell"/>
</dbReference>
<feature type="transmembrane region" description="Helical" evidence="6">
    <location>
        <begin position="21"/>
        <end position="38"/>
    </location>
</feature>
<comment type="caution">
    <text evidence="7">The sequence shown here is derived from an EMBL/GenBank/DDBJ whole genome shotgun (WGS) entry which is preliminary data.</text>
</comment>
<gene>
    <name evidence="7" type="ORF">ES711_02405</name>
</gene>
<evidence type="ECO:0000256" key="1">
    <source>
        <dbReference type="ARBA" id="ARBA00004141"/>
    </source>
</evidence>
<feature type="transmembrane region" description="Helical" evidence="6">
    <location>
        <begin position="303"/>
        <end position="336"/>
    </location>
</feature>
<organism evidence="7 8">
    <name type="scientific">Gelidibacter salicanalis</name>
    <dbReference type="NCBI Taxonomy" id="291193"/>
    <lineage>
        <taxon>Bacteria</taxon>
        <taxon>Pseudomonadati</taxon>
        <taxon>Bacteroidota</taxon>
        <taxon>Flavobacteriia</taxon>
        <taxon>Flavobacteriales</taxon>
        <taxon>Flavobacteriaceae</taxon>
        <taxon>Gelidibacter</taxon>
    </lineage>
</organism>
<dbReference type="GO" id="GO:0055085">
    <property type="term" value="P:transmembrane transport"/>
    <property type="evidence" value="ECO:0007669"/>
    <property type="project" value="TreeGrafter"/>
</dbReference>
<dbReference type="AlphaFoldDB" id="A0A5C7AT21"/>
<dbReference type="EMBL" id="VORX01000001">
    <property type="protein sequence ID" value="TXE10779.1"/>
    <property type="molecule type" value="Genomic_DNA"/>
</dbReference>
<evidence type="ECO:0000256" key="5">
    <source>
        <dbReference type="ARBA" id="ARBA00023136"/>
    </source>
</evidence>
<feature type="transmembrane region" description="Helical" evidence="6">
    <location>
        <begin position="254"/>
        <end position="282"/>
    </location>
</feature>
<evidence type="ECO:0000313" key="8">
    <source>
        <dbReference type="Proteomes" id="UP000321734"/>
    </source>
</evidence>
<dbReference type="RefSeq" id="WP_146889411.1">
    <property type="nucleotide sequence ID" value="NZ_VORX01000001.1"/>
</dbReference>
<feature type="transmembrane region" description="Helical" evidence="6">
    <location>
        <begin position="74"/>
        <end position="95"/>
    </location>
</feature>
<dbReference type="PANTHER" id="PTHR21716">
    <property type="entry name" value="TRANSMEMBRANE PROTEIN"/>
    <property type="match status" value="1"/>
</dbReference>
<feature type="transmembrane region" description="Helical" evidence="6">
    <location>
        <begin position="150"/>
        <end position="173"/>
    </location>
</feature>
<keyword evidence="5 6" id="KW-0472">Membrane</keyword>